<keyword evidence="1" id="KW-0812">Transmembrane</keyword>
<organism evidence="2 3">
    <name type="scientific">Winkia neuii subsp. anitrata</name>
    <dbReference type="NCBI Taxonomy" id="29318"/>
    <lineage>
        <taxon>Bacteria</taxon>
        <taxon>Bacillati</taxon>
        <taxon>Actinomycetota</taxon>
        <taxon>Actinomycetes</taxon>
        <taxon>Actinomycetales</taxon>
        <taxon>Actinomycetaceae</taxon>
        <taxon>Winkia</taxon>
    </lineage>
</organism>
<evidence type="ECO:0000313" key="2">
    <source>
        <dbReference type="EMBL" id="WCE46256.1"/>
    </source>
</evidence>
<dbReference type="AlphaFoldDB" id="A0AB38XPL0"/>
<evidence type="ECO:0000256" key="1">
    <source>
        <dbReference type="SAM" id="Phobius"/>
    </source>
</evidence>
<protein>
    <submittedName>
        <fullName evidence="2">Uncharacterized protein</fullName>
    </submittedName>
</protein>
<keyword evidence="1" id="KW-0472">Membrane</keyword>
<evidence type="ECO:0000313" key="3">
    <source>
        <dbReference type="Proteomes" id="UP001211044"/>
    </source>
</evidence>
<dbReference type="RefSeq" id="WP_040315122.1">
    <property type="nucleotide sequence ID" value="NZ_CP116394.1"/>
</dbReference>
<feature type="transmembrane region" description="Helical" evidence="1">
    <location>
        <begin position="45"/>
        <end position="66"/>
    </location>
</feature>
<accession>A0AB38XPL0</accession>
<gene>
    <name evidence="2" type="ORF">PIG85_01015</name>
</gene>
<proteinExistence type="predicted"/>
<dbReference type="Proteomes" id="UP001211044">
    <property type="component" value="Chromosome"/>
</dbReference>
<feature type="transmembrane region" description="Helical" evidence="1">
    <location>
        <begin position="12"/>
        <end position="33"/>
    </location>
</feature>
<reference evidence="2" key="1">
    <citation type="submission" date="2023-01" db="EMBL/GenBank/DDBJ databases">
        <title>Comparative Genomic Analysis of the Clinically-Derived Winkia Strain NY0527 Provides Evidence into the Taxonomic Reassignment of Winkia neuii and Characterizes Their Virulence Traits.</title>
        <authorList>
            <person name="Cai X."/>
            <person name="Peng Y."/>
            <person name="Li M."/>
            <person name="Qiu Y."/>
            <person name="Wang Y."/>
            <person name="Xu L."/>
            <person name="Hou Q."/>
        </authorList>
    </citation>
    <scope>NUCLEOTIDE SEQUENCE</scope>
    <source>
        <strain evidence="2">NY0527</strain>
    </source>
</reference>
<keyword evidence="1" id="KW-1133">Transmembrane helix</keyword>
<dbReference type="KEGG" id="wne:PIG85_01015"/>
<dbReference type="EMBL" id="CP116394">
    <property type="protein sequence ID" value="WCE46256.1"/>
    <property type="molecule type" value="Genomic_DNA"/>
</dbReference>
<sequence>MRKPNRKFSDYVITHVVFGLFAMLPMGFIITAINLTFGAHKISFATLWATYIAIMAATESVEATLIYMAHRRKLGTKWCFLAGIGIACFGGFALANTFIAPLSPALLVASAYPLTLTLEAIFIRPWRELPTGQPHSESMRVFASDMFKEAQDR</sequence>
<feature type="transmembrane region" description="Helical" evidence="1">
    <location>
        <begin position="78"/>
        <end position="99"/>
    </location>
</feature>
<name>A0AB38XPL0_9ACTO</name>